<reference evidence="3 4" key="1">
    <citation type="submission" date="2023-08" db="EMBL/GenBank/DDBJ databases">
        <title>Achromobacter seleniivolatilans sp. nov., isolated from seleniferous soil.</title>
        <authorList>
            <person name="Zhang S."/>
            <person name="Li K."/>
            <person name="Peng J."/>
            <person name="Zhao Q."/>
            <person name="Wang H."/>
            <person name="Guo Y."/>
        </authorList>
    </citation>
    <scope>NUCLEOTIDE SEQUENCE [LARGE SCALE GENOMIC DNA]</scope>
    <source>
        <strain evidence="3 4">R39</strain>
    </source>
</reference>
<evidence type="ECO:0000313" key="4">
    <source>
        <dbReference type="Proteomes" id="UP001234798"/>
    </source>
</evidence>
<dbReference type="InterPro" id="IPR002104">
    <property type="entry name" value="Integrase_catalytic"/>
</dbReference>
<evidence type="ECO:0000256" key="1">
    <source>
        <dbReference type="ARBA" id="ARBA00023172"/>
    </source>
</evidence>
<keyword evidence="4" id="KW-1185">Reference proteome</keyword>
<organism evidence="3 4">
    <name type="scientific">Achromobacter seleniivolatilans</name>
    <dbReference type="NCBI Taxonomy" id="3047478"/>
    <lineage>
        <taxon>Bacteria</taxon>
        <taxon>Pseudomonadati</taxon>
        <taxon>Pseudomonadota</taxon>
        <taxon>Betaproteobacteria</taxon>
        <taxon>Burkholderiales</taxon>
        <taxon>Alcaligenaceae</taxon>
        <taxon>Achromobacter</taxon>
    </lineage>
</organism>
<sequence length="133" mass="14560">MCLARTCYESGRRRPLAQQARRKALHGVAGHLGSIQVRAHDLKHTFGRRLRLRAADVPEEDRKALMGHTDGSITSHYASAELAKLIECANRIAAIGTRSPALTMLKRRMANVGDAVLDAVLDAVGESPQKPRK</sequence>
<dbReference type="Proteomes" id="UP001234798">
    <property type="component" value="Chromosome"/>
</dbReference>
<proteinExistence type="predicted"/>
<dbReference type="RefSeq" id="WP_306951417.1">
    <property type="nucleotide sequence ID" value="NZ_CP132976.1"/>
</dbReference>
<dbReference type="InterPro" id="IPR013762">
    <property type="entry name" value="Integrase-like_cat_sf"/>
</dbReference>
<evidence type="ECO:0000259" key="2">
    <source>
        <dbReference type="Pfam" id="PF00589"/>
    </source>
</evidence>
<evidence type="ECO:0000313" key="3">
    <source>
        <dbReference type="EMBL" id="WMD23708.1"/>
    </source>
</evidence>
<protein>
    <recommendedName>
        <fullName evidence="2">Tyr recombinase domain-containing protein</fullName>
    </recommendedName>
</protein>
<dbReference type="EMBL" id="CP132976">
    <property type="protein sequence ID" value="WMD23708.1"/>
    <property type="molecule type" value="Genomic_DNA"/>
</dbReference>
<accession>A0ABY9M9N5</accession>
<feature type="domain" description="Tyr recombinase" evidence="2">
    <location>
        <begin position="10"/>
        <end position="80"/>
    </location>
</feature>
<dbReference type="Pfam" id="PF00589">
    <property type="entry name" value="Phage_integrase"/>
    <property type="match status" value="1"/>
</dbReference>
<name>A0ABY9M9N5_9BURK</name>
<gene>
    <name evidence="3" type="ORF">RAS12_11415</name>
</gene>
<keyword evidence="1" id="KW-0233">DNA recombination</keyword>
<dbReference type="SUPFAM" id="SSF56349">
    <property type="entry name" value="DNA breaking-rejoining enzymes"/>
    <property type="match status" value="1"/>
</dbReference>
<dbReference type="Gene3D" id="1.10.443.10">
    <property type="entry name" value="Intergrase catalytic core"/>
    <property type="match status" value="1"/>
</dbReference>
<dbReference type="InterPro" id="IPR011010">
    <property type="entry name" value="DNA_brk_join_enz"/>
</dbReference>